<keyword evidence="1" id="KW-0547">Nucleotide-binding</keyword>
<dbReference type="GO" id="GO:0004386">
    <property type="term" value="F:helicase activity"/>
    <property type="evidence" value="ECO:0007669"/>
    <property type="project" value="UniProtKB-KW"/>
</dbReference>
<sequence length="338" mass="37250">MKRLNDYRIGCAPTHRPRSPWQPVARVAQVARLCANAAAFAALWLGLPDGPRPTQAQPHETREAAAAPAAAEAGAAAALPAELAKLATLPASQQARGLRAAARQGALEKLDDATLTALFQSLDPQAVPDYIAAGPIGYPSYEFTMLRQERIDGKWSDKPDHMLVKVTREPLRVYAKWLPDGAHGGQEVIYDSTKRADEMYGHLGGLLGKLPMWTALDGTLARAQSNHQVRDLGTEFIANLYLSEARKYRDAGVQKPTRIEAKTIGGVRVIALTYETPGRPPFYAKRATLGLDLRQPYFRTVESYDNDGRIFERVIFEKITPKSLGDSEFDSKNPDYHF</sequence>
<dbReference type="AlphaFoldDB" id="A0A238H028"/>
<dbReference type="Proteomes" id="UP000198460">
    <property type="component" value="Unassembled WGS sequence"/>
</dbReference>
<keyword evidence="1" id="KW-0067">ATP-binding</keyword>
<protein>
    <submittedName>
        <fullName evidence="1">Superfamily I DNA and RNA helicases</fullName>
    </submittedName>
</protein>
<evidence type="ECO:0000313" key="1">
    <source>
        <dbReference type="EMBL" id="SMF98587.1"/>
    </source>
</evidence>
<dbReference type="Pfam" id="PF07608">
    <property type="entry name" value="DUF1571"/>
    <property type="match status" value="1"/>
</dbReference>
<dbReference type="InterPro" id="IPR011465">
    <property type="entry name" value="DUF1571"/>
</dbReference>
<keyword evidence="1" id="KW-0378">Hydrolase</keyword>
<dbReference type="RefSeq" id="WP_256583551.1">
    <property type="nucleotide sequence ID" value="NZ_FXAN01000032.1"/>
</dbReference>
<name>A0A238H028_9BURK</name>
<organism evidence="1 2">
    <name type="scientific">Burkholderia singularis</name>
    <dbReference type="NCBI Taxonomy" id="1503053"/>
    <lineage>
        <taxon>Bacteria</taxon>
        <taxon>Pseudomonadati</taxon>
        <taxon>Pseudomonadota</taxon>
        <taxon>Betaproteobacteria</taxon>
        <taxon>Burkholderiales</taxon>
        <taxon>Burkholderiaceae</taxon>
        <taxon>Burkholderia</taxon>
        <taxon>pseudomallei group</taxon>
    </lineage>
</organism>
<reference evidence="1 2" key="1">
    <citation type="submission" date="2017-04" db="EMBL/GenBank/DDBJ databases">
        <authorList>
            <person name="Afonso C.L."/>
            <person name="Miller P.J."/>
            <person name="Scott M.A."/>
            <person name="Spackman E."/>
            <person name="Goraichik I."/>
            <person name="Dimitrov K.M."/>
            <person name="Suarez D.L."/>
            <person name="Swayne D.E."/>
        </authorList>
    </citation>
    <scope>NUCLEOTIDE SEQUENCE [LARGE SCALE GENOMIC DNA]</scope>
    <source>
        <strain evidence="1">LMG 28154</strain>
    </source>
</reference>
<gene>
    <name evidence="1" type="ORF">BSIN_1866</name>
</gene>
<dbReference type="EMBL" id="FXAN01000032">
    <property type="protein sequence ID" value="SMF98587.1"/>
    <property type="molecule type" value="Genomic_DNA"/>
</dbReference>
<evidence type="ECO:0000313" key="2">
    <source>
        <dbReference type="Proteomes" id="UP000198460"/>
    </source>
</evidence>
<accession>A0A238H028</accession>
<keyword evidence="1" id="KW-0347">Helicase</keyword>
<proteinExistence type="predicted"/>